<comment type="subcellular location">
    <subcellularLocation>
        <location evidence="1">Membrane</location>
        <topology evidence="1">Multi-pass membrane protein</topology>
    </subcellularLocation>
</comment>
<feature type="transmembrane region" description="Helical" evidence="6">
    <location>
        <begin position="56"/>
        <end position="75"/>
    </location>
</feature>
<dbReference type="RefSeq" id="WP_242653937.1">
    <property type="nucleotide sequence ID" value="NZ_FNIR01000005.1"/>
</dbReference>
<evidence type="ECO:0000313" key="9">
    <source>
        <dbReference type="Proteomes" id="UP000199088"/>
    </source>
</evidence>
<evidence type="ECO:0000256" key="6">
    <source>
        <dbReference type="SAM" id="Phobius"/>
    </source>
</evidence>
<dbReference type="PANTHER" id="PTHR38459:SF1">
    <property type="entry name" value="PROPHAGE BACTOPRENOL-LINKED GLUCOSE TRANSLOCASE HOMOLOG"/>
    <property type="match status" value="1"/>
</dbReference>
<evidence type="ECO:0000313" key="8">
    <source>
        <dbReference type="EMBL" id="SDO35015.1"/>
    </source>
</evidence>
<evidence type="ECO:0000256" key="1">
    <source>
        <dbReference type="ARBA" id="ARBA00004141"/>
    </source>
</evidence>
<keyword evidence="5 6" id="KW-0472">Membrane</keyword>
<feature type="domain" description="GtrA/DPMS transmembrane" evidence="7">
    <location>
        <begin position="25"/>
        <end position="144"/>
    </location>
</feature>
<feature type="transmembrane region" description="Helical" evidence="6">
    <location>
        <begin position="118"/>
        <end position="137"/>
    </location>
</feature>
<dbReference type="EMBL" id="FNIR01000005">
    <property type="protein sequence ID" value="SDO35015.1"/>
    <property type="molecule type" value="Genomic_DNA"/>
</dbReference>
<keyword evidence="3 6" id="KW-0812">Transmembrane</keyword>
<dbReference type="PANTHER" id="PTHR38459">
    <property type="entry name" value="PROPHAGE BACTOPRENOL-LINKED GLUCOSE TRANSLOCASE HOMOLOG"/>
    <property type="match status" value="1"/>
</dbReference>
<dbReference type="AlphaFoldDB" id="A0A1H0IUD4"/>
<name>A0A1H0IUD4_9ACTN</name>
<evidence type="ECO:0000259" key="7">
    <source>
        <dbReference type="Pfam" id="PF04138"/>
    </source>
</evidence>
<dbReference type="STRING" id="1052260.SAMN05660199_01774"/>
<evidence type="ECO:0000256" key="4">
    <source>
        <dbReference type="ARBA" id="ARBA00022989"/>
    </source>
</evidence>
<reference evidence="9" key="1">
    <citation type="submission" date="2016-10" db="EMBL/GenBank/DDBJ databases">
        <authorList>
            <person name="Varghese N."/>
            <person name="Submissions S."/>
        </authorList>
    </citation>
    <scope>NUCLEOTIDE SEQUENCE [LARGE SCALE GENOMIC DNA]</scope>
    <source>
        <strain evidence="9">DSM 45843</strain>
    </source>
</reference>
<keyword evidence="4 6" id="KW-1133">Transmembrane helix</keyword>
<proteinExistence type="inferred from homology"/>
<keyword evidence="9" id="KW-1185">Reference proteome</keyword>
<evidence type="ECO:0000256" key="2">
    <source>
        <dbReference type="ARBA" id="ARBA00009399"/>
    </source>
</evidence>
<feature type="transmembrane region" description="Helical" evidence="6">
    <location>
        <begin position="21"/>
        <end position="44"/>
    </location>
</feature>
<gene>
    <name evidence="8" type="ORF">SAMN05660199_01774</name>
</gene>
<accession>A0A1H0IUD4</accession>
<dbReference type="InterPro" id="IPR007267">
    <property type="entry name" value="GtrA_DPMS_TM"/>
</dbReference>
<sequence>MAVLDSLLRRTGLSWQLLVKELSAFGVVGAICFVIDLGLFQLLYAHAGVGAVTAKLVSTLVSMTVAYVAHRYWSFSHRARTGVRREYLLFAAINGATLLLGLAVVALVRYPLAQEGALVLQVANVASIAVGTVIRYLSYRRWVFPAPPTA</sequence>
<organism evidence="8 9">
    <name type="scientific">Klenkia soli</name>
    <dbReference type="NCBI Taxonomy" id="1052260"/>
    <lineage>
        <taxon>Bacteria</taxon>
        <taxon>Bacillati</taxon>
        <taxon>Actinomycetota</taxon>
        <taxon>Actinomycetes</taxon>
        <taxon>Geodermatophilales</taxon>
        <taxon>Geodermatophilaceae</taxon>
        <taxon>Klenkia</taxon>
    </lineage>
</organism>
<dbReference type="Proteomes" id="UP000199088">
    <property type="component" value="Unassembled WGS sequence"/>
</dbReference>
<dbReference type="GO" id="GO:0000271">
    <property type="term" value="P:polysaccharide biosynthetic process"/>
    <property type="evidence" value="ECO:0007669"/>
    <property type="project" value="InterPro"/>
</dbReference>
<evidence type="ECO:0000256" key="5">
    <source>
        <dbReference type="ARBA" id="ARBA00023136"/>
    </source>
</evidence>
<comment type="similarity">
    <text evidence="2">Belongs to the GtrA family.</text>
</comment>
<dbReference type="Pfam" id="PF04138">
    <property type="entry name" value="GtrA_DPMS_TM"/>
    <property type="match status" value="1"/>
</dbReference>
<protein>
    <submittedName>
        <fullName evidence="8">Putative flippase GtrA (Transmembrane translocase of bactoprenol-linked glucose)</fullName>
    </submittedName>
</protein>
<dbReference type="InterPro" id="IPR051401">
    <property type="entry name" value="GtrA_CellWall_Glycosyl"/>
</dbReference>
<feature type="transmembrane region" description="Helical" evidence="6">
    <location>
        <begin position="87"/>
        <end position="112"/>
    </location>
</feature>
<evidence type="ECO:0000256" key="3">
    <source>
        <dbReference type="ARBA" id="ARBA00022692"/>
    </source>
</evidence>
<dbReference type="GO" id="GO:0005886">
    <property type="term" value="C:plasma membrane"/>
    <property type="evidence" value="ECO:0007669"/>
    <property type="project" value="TreeGrafter"/>
</dbReference>